<dbReference type="GO" id="GO:0005666">
    <property type="term" value="C:RNA polymerase III complex"/>
    <property type="evidence" value="ECO:0007669"/>
    <property type="project" value="TreeGrafter"/>
</dbReference>
<proteinExistence type="predicted"/>
<dbReference type="PANTHER" id="PTHR11800">
    <property type="entry name" value="DNA-DIRECTED RNA POLYMERASE"/>
    <property type="match status" value="1"/>
</dbReference>
<name>A0AAN8WFP7_9MAGN</name>
<evidence type="ECO:0000313" key="4">
    <source>
        <dbReference type="EMBL" id="KAK6947111.1"/>
    </source>
</evidence>
<gene>
    <name evidence="4" type="ORF">RJ641_000584</name>
</gene>
<keyword evidence="1 4" id="KW-0240">DNA-directed RNA polymerase</keyword>
<dbReference type="Gene3D" id="3.30.1360.10">
    <property type="entry name" value="RNA polymerase, RBP11-like subunit"/>
    <property type="match status" value="2"/>
</dbReference>
<reference evidence="4 5" key="1">
    <citation type="submission" date="2023-12" db="EMBL/GenBank/DDBJ databases">
        <title>A high-quality genome assembly for Dillenia turbinata (Dilleniales).</title>
        <authorList>
            <person name="Chanderbali A."/>
        </authorList>
    </citation>
    <scope>NUCLEOTIDE SEQUENCE [LARGE SCALE GENOMIC DNA]</scope>
    <source>
        <strain evidence="4">LSX21</strain>
        <tissue evidence="4">Leaf</tissue>
    </source>
</reference>
<dbReference type="GO" id="GO:0006351">
    <property type="term" value="P:DNA-templated transcription"/>
    <property type="evidence" value="ECO:0007669"/>
    <property type="project" value="InterPro"/>
</dbReference>
<keyword evidence="2" id="KW-0804">Transcription</keyword>
<dbReference type="Pfam" id="PF01193">
    <property type="entry name" value="RNA_pol_L"/>
    <property type="match status" value="1"/>
</dbReference>
<dbReference type="InterPro" id="IPR036603">
    <property type="entry name" value="RBP11-like"/>
</dbReference>
<dbReference type="InterPro" id="IPR050518">
    <property type="entry name" value="Rpo3/RPB3_RNA_Pol_subunit"/>
</dbReference>
<organism evidence="4 5">
    <name type="scientific">Dillenia turbinata</name>
    <dbReference type="NCBI Taxonomy" id="194707"/>
    <lineage>
        <taxon>Eukaryota</taxon>
        <taxon>Viridiplantae</taxon>
        <taxon>Streptophyta</taxon>
        <taxon>Embryophyta</taxon>
        <taxon>Tracheophyta</taxon>
        <taxon>Spermatophyta</taxon>
        <taxon>Magnoliopsida</taxon>
        <taxon>eudicotyledons</taxon>
        <taxon>Gunneridae</taxon>
        <taxon>Pentapetalae</taxon>
        <taxon>Dilleniales</taxon>
        <taxon>Dilleniaceae</taxon>
        <taxon>Dillenia</taxon>
    </lineage>
</organism>
<keyword evidence="5" id="KW-1185">Reference proteome</keyword>
<dbReference type="Proteomes" id="UP001370490">
    <property type="component" value="Unassembled WGS sequence"/>
</dbReference>
<sequence length="252" mass="28095">MPKVSTLDMPDVPKGQLSPHLELQRTRDLCNLGAPIHTENIQYSGAFASMGVDNCEGLDKFLSNFKVEVTRLTEENMEFNMVGIDHAIANAFRRVLIAEVPTMAIEKVFIANNTSVIQDEDTLPEFSSNPFSPKYPISSSLSWVPARTHAKWSPVATAWCRYLPELLLSFHILMYIVLLQEMEDERAEELGNCSQTTCLYPCVGNVYEGMTGRNMYHFAVSKIISAVGSIESTGALPPEVLFTEAVKILEDK</sequence>
<dbReference type="AlphaFoldDB" id="A0AAN8WFP7"/>
<feature type="domain" description="DNA-directed RNA polymerase RpoA/D/Rpb3-type" evidence="3">
    <location>
        <begin position="76"/>
        <end position="252"/>
    </location>
</feature>
<dbReference type="SMART" id="SM00662">
    <property type="entry name" value="RPOLD"/>
    <property type="match status" value="1"/>
</dbReference>
<dbReference type="GO" id="GO:0005736">
    <property type="term" value="C:RNA polymerase I complex"/>
    <property type="evidence" value="ECO:0007669"/>
    <property type="project" value="TreeGrafter"/>
</dbReference>
<dbReference type="SUPFAM" id="SSF55257">
    <property type="entry name" value="RBP11-like subunits of RNA polymerase"/>
    <property type="match status" value="1"/>
</dbReference>
<evidence type="ECO:0000313" key="5">
    <source>
        <dbReference type="Proteomes" id="UP001370490"/>
    </source>
</evidence>
<evidence type="ECO:0000256" key="2">
    <source>
        <dbReference type="ARBA" id="ARBA00023163"/>
    </source>
</evidence>
<protein>
    <submittedName>
        <fullName evidence="4">DNA-directed RNA polymerase, RpoA/D/Rpb3-type</fullName>
    </submittedName>
</protein>
<dbReference type="EMBL" id="JBAMMX010000001">
    <property type="protein sequence ID" value="KAK6947111.1"/>
    <property type="molecule type" value="Genomic_DNA"/>
</dbReference>
<accession>A0AAN8WFP7</accession>
<evidence type="ECO:0000256" key="1">
    <source>
        <dbReference type="ARBA" id="ARBA00022478"/>
    </source>
</evidence>
<dbReference type="GO" id="GO:0046983">
    <property type="term" value="F:protein dimerization activity"/>
    <property type="evidence" value="ECO:0007669"/>
    <property type="project" value="InterPro"/>
</dbReference>
<dbReference type="InterPro" id="IPR011263">
    <property type="entry name" value="DNA-dir_RNA_pol_RpoA/D/Rpb3"/>
</dbReference>
<feature type="non-terminal residue" evidence="4">
    <location>
        <position position="252"/>
    </location>
</feature>
<evidence type="ECO:0000259" key="3">
    <source>
        <dbReference type="SMART" id="SM00662"/>
    </source>
</evidence>
<comment type="caution">
    <text evidence="4">The sequence shown here is derived from an EMBL/GenBank/DDBJ whole genome shotgun (WGS) entry which is preliminary data.</text>
</comment>
<dbReference type="GO" id="GO:0003899">
    <property type="term" value="F:DNA-directed RNA polymerase activity"/>
    <property type="evidence" value="ECO:0007669"/>
    <property type="project" value="InterPro"/>
</dbReference>
<dbReference type="PANTHER" id="PTHR11800:SF13">
    <property type="entry name" value="DNA-DIRECTED RNA POLYMERASES I AND III SUBUNIT RPAC1"/>
    <property type="match status" value="1"/>
</dbReference>